<feature type="region of interest" description="Disordered" evidence="1">
    <location>
        <begin position="33"/>
        <end position="125"/>
    </location>
</feature>
<feature type="compositionally biased region" description="Low complexity" evidence="1">
    <location>
        <begin position="33"/>
        <end position="81"/>
    </location>
</feature>
<accession>A0ABZ1T7B1</accession>
<evidence type="ECO:0008006" key="5">
    <source>
        <dbReference type="Google" id="ProtNLM"/>
    </source>
</evidence>
<feature type="region of interest" description="Disordered" evidence="1">
    <location>
        <begin position="146"/>
        <end position="173"/>
    </location>
</feature>
<dbReference type="EMBL" id="CP108090">
    <property type="protein sequence ID" value="WUQ11755.1"/>
    <property type="molecule type" value="Genomic_DNA"/>
</dbReference>
<feature type="signal peptide" evidence="2">
    <location>
        <begin position="1"/>
        <end position="30"/>
    </location>
</feature>
<keyword evidence="4" id="KW-1185">Reference proteome</keyword>
<evidence type="ECO:0000256" key="1">
    <source>
        <dbReference type="SAM" id="MobiDB-lite"/>
    </source>
</evidence>
<dbReference type="Proteomes" id="UP001432039">
    <property type="component" value="Chromosome"/>
</dbReference>
<protein>
    <recommendedName>
        <fullName evidence="5">Lipoprotein</fullName>
    </recommendedName>
</protein>
<organism evidence="3 4">
    <name type="scientific">Streptomyces virginiae</name>
    <name type="common">Streptomyces cinnamonensis</name>
    <dbReference type="NCBI Taxonomy" id="1961"/>
    <lineage>
        <taxon>Bacteria</taxon>
        <taxon>Bacillati</taxon>
        <taxon>Actinomycetota</taxon>
        <taxon>Actinomycetes</taxon>
        <taxon>Kitasatosporales</taxon>
        <taxon>Streptomycetaceae</taxon>
        <taxon>Streptomyces</taxon>
    </lineage>
</organism>
<feature type="compositionally biased region" description="Low complexity" evidence="1">
    <location>
        <begin position="89"/>
        <end position="101"/>
    </location>
</feature>
<gene>
    <name evidence="3" type="ORF">OG517_10080</name>
</gene>
<evidence type="ECO:0000313" key="3">
    <source>
        <dbReference type="EMBL" id="WUQ11755.1"/>
    </source>
</evidence>
<evidence type="ECO:0000313" key="4">
    <source>
        <dbReference type="Proteomes" id="UP001432039"/>
    </source>
</evidence>
<feature type="chain" id="PRO_5046056383" description="Lipoprotein" evidence="2">
    <location>
        <begin position="31"/>
        <end position="173"/>
    </location>
</feature>
<proteinExistence type="predicted"/>
<dbReference type="RefSeq" id="WP_328961185.1">
    <property type="nucleotide sequence ID" value="NZ_CP108090.1"/>
</dbReference>
<sequence>MNIPPRSRTNAMKKRYRGALVVLAAVLSLAACDPAAPTSTPGTSAAATAGATPSPSPSVAASPSASTGATPSAEPTTAAPTLPAPVAAPPTTKAPAPTKAAPAPPAPTRTRTQAPAPEPTKATADCYPRSNAGNCYRAGQICRKADVGTSGRDAGGRTIHCRDDDSVGQRWGY</sequence>
<keyword evidence="2" id="KW-0732">Signal</keyword>
<reference evidence="3" key="1">
    <citation type="submission" date="2022-10" db="EMBL/GenBank/DDBJ databases">
        <title>The complete genomes of actinobacterial strains from the NBC collection.</title>
        <authorList>
            <person name="Joergensen T.S."/>
            <person name="Alvarez Arevalo M."/>
            <person name="Sterndorff E.B."/>
            <person name="Faurdal D."/>
            <person name="Vuksanovic O."/>
            <person name="Mourched A.-S."/>
            <person name="Charusanti P."/>
            <person name="Shaw S."/>
            <person name="Blin K."/>
            <person name="Weber T."/>
        </authorList>
    </citation>
    <scope>NUCLEOTIDE SEQUENCE</scope>
    <source>
        <strain evidence="3">NBC_00248</strain>
    </source>
</reference>
<evidence type="ECO:0000256" key="2">
    <source>
        <dbReference type="SAM" id="SignalP"/>
    </source>
</evidence>
<name>A0ABZ1T7B1_STRVG</name>
<dbReference type="PROSITE" id="PS51257">
    <property type="entry name" value="PROKAR_LIPOPROTEIN"/>
    <property type="match status" value="1"/>
</dbReference>